<keyword evidence="2" id="KW-0238">DNA-binding</keyword>
<evidence type="ECO:0000256" key="2">
    <source>
        <dbReference type="ARBA" id="ARBA00023125"/>
    </source>
</evidence>
<organism evidence="5 6">
    <name type="scientific">Sphaerisporangium rufum</name>
    <dbReference type="NCBI Taxonomy" id="1381558"/>
    <lineage>
        <taxon>Bacteria</taxon>
        <taxon>Bacillati</taxon>
        <taxon>Actinomycetota</taxon>
        <taxon>Actinomycetes</taxon>
        <taxon>Streptosporangiales</taxon>
        <taxon>Streptosporangiaceae</taxon>
        <taxon>Sphaerisporangium</taxon>
    </lineage>
</organism>
<sequence>MGGRPDEDAHPAVVLASVDGTVLGGRSVLSQTIRLDDLPADERFAFWWEAVGRSVVSVDARSRHADHFTAEMRMVDLGLVQVSRVRCSPFEARRTRQRIRRSESGLYQLSIALDGRSGLRQDGHAATLVPGDMVLYDTSRPFLAWSTDGTGRDDPGALTDGLVLQFPHELLPVPAALLERRLVRPLPAATGVGALLSGLLRQSLDQAESLSAADGMRLSGIVLDLLAAVLTHEEDRPLMIDGGRQALILRIKAYIEDHLGDPGLTPARIAAAHHISTRHLQKLFQEQGAGPAGWIRCRRLERCRRDLADPAHDHLPVRTIAARWAFPSESHFTRAFRDAYDIPPAAYRRRLRAAGPRPAARRLTG</sequence>
<dbReference type="PANTHER" id="PTHR46796">
    <property type="entry name" value="HTH-TYPE TRANSCRIPTIONAL ACTIVATOR RHAS-RELATED"/>
    <property type="match status" value="1"/>
</dbReference>
<dbReference type="Pfam" id="PF14525">
    <property type="entry name" value="AraC_binding_2"/>
    <property type="match status" value="1"/>
</dbReference>
<reference evidence="5" key="1">
    <citation type="submission" date="2021-01" db="EMBL/GenBank/DDBJ databases">
        <title>Whole genome shotgun sequence of Sphaerisporangium rufum NBRC 109079.</title>
        <authorList>
            <person name="Komaki H."/>
            <person name="Tamura T."/>
        </authorList>
    </citation>
    <scope>NUCLEOTIDE SEQUENCE</scope>
    <source>
        <strain evidence="5">NBRC 109079</strain>
    </source>
</reference>
<dbReference type="Pfam" id="PF12833">
    <property type="entry name" value="HTH_18"/>
    <property type="match status" value="1"/>
</dbReference>
<dbReference type="SMART" id="SM00342">
    <property type="entry name" value="HTH_ARAC"/>
    <property type="match status" value="1"/>
</dbReference>
<dbReference type="GO" id="GO:0003700">
    <property type="term" value="F:DNA-binding transcription factor activity"/>
    <property type="evidence" value="ECO:0007669"/>
    <property type="project" value="InterPro"/>
</dbReference>
<accession>A0A919R792</accession>
<evidence type="ECO:0000313" key="5">
    <source>
        <dbReference type="EMBL" id="GII80779.1"/>
    </source>
</evidence>
<dbReference type="Gene3D" id="1.10.10.60">
    <property type="entry name" value="Homeodomain-like"/>
    <property type="match status" value="1"/>
</dbReference>
<gene>
    <name evidence="5" type="ORF">Sru01_57610</name>
</gene>
<dbReference type="InterPro" id="IPR050204">
    <property type="entry name" value="AraC_XylS_family_regulators"/>
</dbReference>
<feature type="domain" description="HTH araC/xylS-type" evidence="4">
    <location>
        <begin position="249"/>
        <end position="350"/>
    </location>
</feature>
<protein>
    <recommendedName>
        <fullName evidence="4">HTH araC/xylS-type domain-containing protein</fullName>
    </recommendedName>
</protein>
<dbReference type="PROSITE" id="PS01124">
    <property type="entry name" value="HTH_ARAC_FAMILY_2"/>
    <property type="match status" value="1"/>
</dbReference>
<comment type="caution">
    <text evidence="5">The sequence shown here is derived from an EMBL/GenBank/DDBJ whole genome shotgun (WGS) entry which is preliminary data.</text>
</comment>
<dbReference type="Proteomes" id="UP000655287">
    <property type="component" value="Unassembled WGS sequence"/>
</dbReference>
<evidence type="ECO:0000313" key="6">
    <source>
        <dbReference type="Proteomes" id="UP000655287"/>
    </source>
</evidence>
<evidence type="ECO:0000256" key="1">
    <source>
        <dbReference type="ARBA" id="ARBA00023015"/>
    </source>
</evidence>
<name>A0A919R792_9ACTN</name>
<dbReference type="SUPFAM" id="SSF46689">
    <property type="entry name" value="Homeodomain-like"/>
    <property type="match status" value="1"/>
</dbReference>
<keyword evidence="6" id="KW-1185">Reference proteome</keyword>
<dbReference type="EMBL" id="BOOU01000080">
    <property type="protein sequence ID" value="GII80779.1"/>
    <property type="molecule type" value="Genomic_DNA"/>
</dbReference>
<keyword evidence="1" id="KW-0805">Transcription regulation</keyword>
<evidence type="ECO:0000259" key="4">
    <source>
        <dbReference type="PROSITE" id="PS01124"/>
    </source>
</evidence>
<dbReference type="InterPro" id="IPR035418">
    <property type="entry name" value="AraC-bd_2"/>
</dbReference>
<keyword evidence="3" id="KW-0804">Transcription</keyword>
<dbReference type="PANTHER" id="PTHR46796:SF6">
    <property type="entry name" value="ARAC SUBFAMILY"/>
    <property type="match status" value="1"/>
</dbReference>
<dbReference type="InterPro" id="IPR018060">
    <property type="entry name" value="HTH_AraC"/>
</dbReference>
<evidence type="ECO:0000256" key="3">
    <source>
        <dbReference type="ARBA" id="ARBA00023163"/>
    </source>
</evidence>
<dbReference type="AlphaFoldDB" id="A0A919R792"/>
<dbReference type="InterPro" id="IPR009057">
    <property type="entry name" value="Homeodomain-like_sf"/>
</dbReference>
<proteinExistence type="predicted"/>
<dbReference type="GO" id="GO:0043565">
    <property type="term" value="F:sequence-specific DNA binding"/>
    <property type="evidence" value="ECO:0007669"/>
    <property type="project" value="InterPro"/>
</dbReference>